<dbReference type="PROSITE" id="PS00584">
    <property type="entry name" value="PFKB_KINASES_2"/>
    <property type="match status" value="1"/>
</dbReference>
<keyword evidence="4" id="KW-0418">Kinase</keyword>
<evidence type="ECO:0000256" key="3">
    <source>
        <dbReference type="ARBA" id="ARBA00022741"/>
    </source>
</evidence>
<comment type="similarity">
    <text evidence="1">Belongs to the carbohydrate kinase PfkB family.</text>
</comment>
<evidence type="ECO:0000256" key="2">
    <source>
        <dbReference type="ARBA" id="ARBA00022679"/>
    </source>
</evidence>
<dbReference type="PANTHER" id="PTHR43085:SF1">
    <property type="entry name" value="PSEUDOURIDINE KINASE-RELATED"/>
    <property type="match status" value="1"/>
</dbReference>
<keyword evidence="3" id="KW-0547">Nucleotide-binding</keyword>
<reference evidence="7 8" key="1">
    <citation type="submission" date="2023-07" db="EMBL/GenBank/DDBJ databases">
        <title>Sorghum-associated microbial communities from plants grown in Nebraska, USA.</title>
        <authorList>
            <person name="Schachtman D."/>
        </authorList>
    </citation>
    <scope>NUCLEOTIDE SEQUENCE [LARGE SCALE GENOMIC DNA]</scope>
    <source>
        <strain evidence="7 8">BE248</strain>
    </source>
</reference>
<proteinExistence type="inferred from homology"/>
<accession>A0ABU1UJA2</accession>
<sequence>MTILVIGEALVDIVDGYPHPGGSPFNVAVGLSRLECETVLAAQIGNDSYGTILQRHLAESGATLALLDPVLERTSSATATIGEDGSASYEFDLTWNPEAMPDPAVFEAVHIGSLGAALMPGANRVAELIATADAMGLAVSYDPNVRLAVEPDPAFWREVFETVIPYARIVKMSDEDAAVLFPEEAPEDLARRLAGEGKLVAITLGGAGAVVAGGREVGGADAPSVAVVDTIGAGDSFMAAMLSWCAAYSWPAGDQLDDTELTDLAEFSVAAAAITCSRPGADPPRLSEL</sequence>
<dbReference type="InterPro" id="IPR050306">
    <property type="entry name" value="PfkB_Carbo_kinase"/>
</dbReference>
<dbReference type="SUPFAM" id="SSF53613">
    <property type="entry name" value="Ribokinase-like"/>
    <property type="match status" value="1"/>
</dbReference>
<organism evidence="7 8">
    <name type="scientific">Aeromicrobium panaciterrae</name>
    <dbReference type="NCBI Taxonomy" id="363861"/>
    <lineage>
        <taxon>Bacteria</taxon>
        <taxon>Bacillati</taxon>
        <taxon>Actinomycetota</taxon>
        <taxon>Actinomycetes</taxon>
        <taxon>Propionibacteriales</taxon>
        <taxon>Nocardioidaceae</taxon>
        <taxon>Aeromicrobium</taxon>
    </lineage>
</organism>
<keyword evidence="5" id="KW-0067">ATP-binding</keyword>
<protein>
    <submittedName>
        <fullName evidence="7">Fructokinase</fullName>
        <ecNumber evidence="7">2.7.1.4</ecNumber>
    </submittedName>
</protein>
<dbReference type="Proteomes" id="UP001257739">
    <property type="component" value="Unassembled WGS sequence"/>
</dbReference>
<dbReference type="InterPro" id="IPR029056">
    <property type="entry name" value="Ribokinase-like"/>
</dbReference>
<evidence type="ECO:0000256" key="4">
    <source>
        <dbReference type="ARBA" id="ARBA00022777"/>
    </source>
</evidence>
<dbReference type="PANTHER" id="PTHR43085">
    <property type="entry name" value="HEXOKINASE FAMILY MEMBER"/>
    <property type="match status" value="1"/>
</dbReference>
<evidence type="ECO:0000259" key="6">
    <source>
        <dbReference type="Pfam" id="PF00294"/>
    </source>
</evidence>
<feature type="domain" description="Carbohydrate kinase PfkB" evidence="6">
    <location>
        <begin position="19"/>
        <end position="284"/>
    </location>
</feature>
<evidence type="ECO:0000313" key="7">
    <source>
        <dbReference type="EMBL" id="MDR7085259.1"/>
    </source>
</evidence>
<dbReference type="Pfam" id="PF00294">
    <property type="entry name" value="PfkB"/>
    <property type="match status" value="1"/>
</dbReference>
<dbReference type="InterPro" id="IPR002173">
    <property type="entry name" value="Carboh/pur_kinase_PfkB_CS"/>
</dbReference>
<evidence type="ECO:0000256" key="5">
    <source>
        <dbReference type="ARBA" id="ARBA00022840"/>
    </source>
</evidence>
<dbReference type="CDD" id="cd01167">
    <property type="entry name" value="bac_FRK"/>
    <property type="match status" value="1"/>
</dbReference>
<keyword evidence="2 7" id="KW-0808">Transferase</keyword>
<dbReference type="RefSeq" id="WP_309965232.1">
    <property type="nucleotide sequence ID" value="NZ_JAVDWH010000001.1"/>
</dbReference>
<evidence type="ECO:0000313" key="8">
    <source>
        <dbReference type="Proteomes" id="UP001257739"/>
    </source>
</evidence>
<dbReference type="EMBL" id="JAVDWH010000001">
    <property type="protein sequence ID" value="MDR7085259.1"/>
    <property type="molecule type" value="Genomic_DNA"/>
</dbReference>
<dbReference type="Gene3D" id="3.40.1190.20">
    <property type="match status" value="1"/>
</dbReference>
<name>A0ABU1UJA2_9ACTN</name>
<keyword evidence="8" id="KW-1185">Reference proteome</keyword>
<comment type="caution">
    <text evidence="7">The sequence shown here is derived from an EMBL/GenBank/DDBJ whole genome shotgun (WGS) entry which is preliminary data.</text>
</comment>
<dbReference type="InterPro" id="IPR011611">
    <property type="entry name" value="PfkB_dom"/>
</dbReference>
<evidence type="ECO:0000256" key="1">
    <source>
        <dbReference type="ARBA" id="ARBA00010688"/>
    </source>
</evidence>
<dbReference type="EC" id="2.7.1.4" evidence="7"/>
<gene>
    <name evidence="7" type="ORF">J2X11_000098</name>
</gene>
<dbReference type="GO" id="GO:0008865">
    <property type="term" value="F:fructokinase activity"/>
    <property type="evidence" value="ECO:0007669"/>
    <property type="project" value="UniProtKB-EC"/>
</dbReference>